<evidence type="ECO:0000256" key="5">
    <source>
        <dbReference type="PROSITE-ProRule" id="PRU00221"/>
    </source>
</evidence>
<evidence type="ECO:0000256" key="6">
    <source>
        <dbReference type="SAM" id="Phobius"/>
    </source>
</evidence>
<dbReference type="Pfam" id="PF25391">
    <property type="entry name" value="WD40_Gbeta"/>
    <property type="match status" value="1"/>
</dbReference>
<accession>A0A6A4TN47</accession>
<dbReference type="SMART" id="SM00337">
    <property type="entry name" value="BCL"/>
    <property type="match status" value="1"/>
</dbReference>
<dbReference type="CDD" id="cd00200">
    <property type="entry name" value="WD40"/>
    <property type="match status" value="1"/>
</dbReference>
<dbReference type="EMBL" id="VEVO01000004">
    <property type="protein sequence ID" value="KAF0043412.1"/>
    <property type="molecule type" value="Genomic_DNA"/>
</dbReference>
<evidence type="ECO:0000313" key="8">
    <source>
        <dbReference type="EMBL" id="KAF0043412.1"/>
    </source>
</evidence>
<comment type="caution">
    <text evidence="8">The sequence shown here is derived from an EMBL/GenBank/DDBJ whole genome shotgun (WGS) entry which is preliminary data.</text>
</comment>
<evidence type="ECO:0000256" key="4">
    <source>
        <dbReference type="ARBA" id="ARBA00022737"/>
    </source>
</evidence>
<evidence type="ECO:0000256" key="1">
    <source>
        <dbReference type="ARBA" id="ARBA00009458"/>
    </source>
</evidence>
<keyword evidence="6" id="KW-1133">Transmembrane helix</keyword>
<dbReference type="InterPro" id="IPR001680">
    <property type="entry name" value="WD40_rpt"/>
</dbReference>
<dbReference type="InterPro" id="IPR015943">
    <property type="entry name" value="WD40/YVTN_repeat-like_dom_sf"/>
</dbReference>
<dbReference type="InterPro" id="IPR016346">
    <property type="entry name" value="G-protein_beta_1-5"/>
</dbReference>
<dbReference type="GO" id="GO:0006915">
    <property type="term" value="P:apoptotic process"/>
    <property type="evidence" value="ECO:0007669"/>
    <property type="project" value="UniProtKB-KW"/>
</dbReference>
<comment type="similarity">
    <text evidence="1">Belongs to the Bcl-2 family.</text>
</comment>
<dbReference type="SUPFAM" id="SSF50978">
    <property type="entry name" value="WD40 repeat-like"/>
    <property type="match status" value="1"/>
</dbReference>
<dbReference type="Gene3D" id="1.10.437.10">
    <property type="entry name" value="Blc2-like"/>
    <property type="match status" value="1"/>
</dbReference>
<dbReference type="InterPro" id="IPR002475">
    <property type="entry name" value="Bcl2-like"/>
</dbReference>
<dbReference type="PANTHER" id="PTHR19850">
    <property type="entry name" value="GUANINE NUCLEOTIDE-BINDING PROTEIN BETA G PROTEIN BETA"/>
    <property type="match status" value="1"/>
</dbReference>
<dbReference type="SMART" id="SM00320">
    <property type="entry name" value="WD40"/>
    <property type="match status" value="5"/>
</dbReference>
<dbReference type="Gene3D" id="2.130.10.10">
    <property type="entry name" value="YVTN repeat-like/Quinoprotein amine dehydrogenase"/>
    <property type="match status" value="1"/>
</dbReference>
<proteinExistence type="inferred from homology"/>
<dbReference type="PROSITE" id="PS50294">
    <property type="entry name" value="WD_REPEATS_REGION"/>
    <property type="match status" value="2"/>
</dbReference>
<dbReference type="PROSITE" id="PS50082">
    <property type="entry name" value="WD_REPEATS_2"/>
    <property type="match status" value="3"/>
</dbReference>
<dbReference type="InterPro" id="IPR036834">
    <property type="entry name" value="Bcl-2-like_sf"/>
</dbReference>
<evidence type="ECO:0000256" key="2">
    <source>
        <dbReference type="ARBA" id="ARBA00022574"/>
    </source>
</evidence>
<protein>
    <recommendedName>
        <fullName evidence="7">Bcl-2 Bcl-2 homology region 1-3 domain-containing protein</fullName>
    </recommendedName>
</protein>
<dbReference type="Proteomes" id="UP000438429">
    <property type="component" value="Unassembled WGS sequence"/>
</dbReference>
<feature type="domain" description="Bcl-2 Bcl-2 homology region 1-3" evidence="7">
    <location>
        <begin position="376"/>
        <end position="490"/>
    </location>
</feature>
<keyword evidence="6" id="KW-0472">Membrane</keyword>
<keyword evidence="6" id="KW-0812">Transmembrane</keyword>
<dbReference type="CDD" id="cd06845">
    <property type="entry name" value="Bcl-2_like"/>
    <property type="match status" value="1"/>
</dbReference>
<keyword evidence="3" id="KW-0053">Apoptosis</keyword>
<dbReference type="InterPro" id="IPR019775">
    <property type="entry name" value="WD40_repeat_CS"/>
</dbReference>
<gene>
    <name evidence="8" type="ORF">F2P81_004749</name>
</gene>
<dbReference type="PROSITE" id="PS50062">
    <property type="entry name" value="BCL2_FAMILY"/>
    <property type="match status" value="1"/>
</dbReference>
<feature type="repeat" description="WD" evidence="5">
    <location>
        <begin position="308"/>
        <end position="337"/>
    </location>
</feature>
<dbReference type="InterPro" id="IPR036322">
    <property type="entry name" value="WD40_repeat_dom_sf"/>
</dbReference>
<organism evidence="8 9">
    <name type="scientific">Scophthalmus maximus</name>
    <name type="common">Turbot</name>
    <name type="synonym">Psetta maxima</name>
    <dbReference type="NCBI Taxonomy" id="52904"/>
    <lineage>
        <taxon>Eukaryota</taxon>
        <taxon>Metazoa</taxon>
        <taxon>Chordata</taxon>
        <taxon>Craniata</taxon>
        <taxon>Vertebrata</taxon>
        <taxon>Euteleostomi</taxon>
        <taxon>Actinopterygii</taxon>
        <taxon>Neopterygii</taxon>
        <taxon>Teleostei</taxon>
        <taxon>Neoteleostei</taxon>
        <taxon>Acanthomorphata</taxon>
        <taxon>Carangaria</taxon>
        <taxon>Pleuronectiformes</taxon>
        <taxon>Pleuronectoidei</taxon>
        <taxon>Scophthalmidae</taxon>
        <taxon>Scophthalmus</taxon>
    </lineage>
</organism>
<dbReference type="Pfam" id="PF00452">
    <property type="entry name" value="Bcl-2"/>
    <property type="match status" value="1"/>
</dbReference>
<name>A0A6A4TN47_SCOMX</name>
<dbReference type="GO" id="GO:0007165">
    <property type="term" value="P:signal transduction"/>
    <property type="evidence" value="ECO:0007669"/>
    <property type="project" value="InterPro"/>
</dbReference>
<evidence type="ECO:0000313" key="9">
    <source>
        <dbReference type="Proteomes" id="UP000438429"/>
    </source>
</evidence>
<evidence type="ECO:0000259" key="7">
    <source>
        <dbReference type="SMART" id="SM00337"/>
    </source>
</evidence>
<keyword evidence="4" id="KW-0677">Repeat</keyword>
<dbReference type="AlphaFoldDB" id="A0A6A4TN47"/>
<reference evidence="8 9" key="1">
    <citation type="submission" date="2019-06" db="EMBL/GenBank/DDBJ databases">
        <title>Draft genomes of female and male turbot (Scophthalmus maximus).</title>
        <authorList>
            <person name="Xu H."/>
            <person name="Xu X.-W."/>
            <person name="Shao C."/>
            <person name="Chen S."/>
        </authorList>
    </citation>
    <scope>NUCLEOTIDE SEQUENCE [LARGE SCALE GENOMIC DNA]</scope>
    <source>
        <strain evidence="8">Ysfricsl-2016a</strain>
        <tissue evidence="8">Blood</tissue>
    </source>
</reference>
<dbReference type="SUPFAM" id="SSF56854">
    <property type="entry name" value="Bcl-2 inhibitors of programmed cell death"/>
    <property type="match status" value="1"/>
</dbReference>
<keyword evidence="2 5" id="KW-0853">WD repeat</keyword>
<dbReference type="InterPro" id="IPR046371">
    <property type="entry name" value="Bcl-2_BH1-3"/>
</dbReference>
<dbReference type="InterPro" id="IPR026298">
    <property type="entry name" value="Bcl-2_fam"/>
</dbReference>
<dbReference type="PROSITE" id="PS00678">
    <property type="entry name" value="WD_REPEATS_1"/>
    <property type="match status" value="1"/>
</dbReference>
<feature type="repeat" description="WD" evidence="5">
    <location>
        <begin position="222"/>
        <end position="263"/>
    </location>
</feature>
<dbReference type="GO" id="GO:0042981">
    <property type="term" value="P:regulation of apoptotic process"/>
    <property type="evidence" value="ECO:0007669"/>
    <property type="project" value="InterPro"/>
</dbReference>
<feature type="transmembrane region" description="Helical" evidence="6">
    <location>
        <begin position="511"/>
        <end position="529"/>
    </location>
</feature>
<dbReference type="FunFam" id="1.10.437.10:FF:000020">
    <property type="entry name" value="BCL2 like 10"/>
    <property type="match status" value="1"/>
</dbReference>
<evidence type="ECO:0000256" key="3">
    <source>
        <dbReference type="ARBA" id="ARBA00022703"/>
    </source>
</evidence>
<feature type="repeat" description="WD" evidence="5">
    <location>
        <begin position="141"/>
        <end position="182"/>
    </location>
</feature>
<sequence length="530" mass="57705">MCDQTFVAVTFGPCDNCTKASPLMNIYIKTEAINYCSLCVELMACQGLQKGETLASLKTESDGLKKKLEVERGKLNDVEYQTSPERPRGQGAVYGLVQRQTSSRQLFTGCAVACGGLDNKCSVIPLSLDKDENLAAKKKSVAMHTNYVSGCTFTNSDMQMLTSSGDGTCALWDVESGQLLQSFHGHTADVLSLDLAPSETGNTFVSGANVWDMRSGQNIQSFESHESDINCVKYYPSGDAFASASDDATCRFYDLRADREVAVYQKDSIVFGASTVDFSLSGRLLFAGYNDYTINAWDVLKGNRVSILFGHENRVSRVKLSPDGTAICSASWDNTLRKMSCGLWKETLALAEDYLSLCCTSPRPAPSPPSESAAAMRRLARDMEKQHQARFHALAQAFLRQCGPDPCTSLRAVMEELAGDGHLNWGRVISIFTFAGVVVRQLLEQEGLKPGLDPGQELAQGPGSCRGLAETIADYLGEEKKDWLLENDGWDGFCKFSRSAREMSQDSSMKTALFAAAGVGLAGLTFLLVR</sequence>